<sequence length="143" mass="16347">MAETDDILFQELLKCVKILKSRSIAFPEPGSQNKYQLMRKGDESVQFSMIINRKGHLNKNNLTFQMISHILKNALVRLDCSGAPHNDVPTPHIHIFDREHDFGRKAIGLQDVEADLANELLESLYYFLDYNNVDYSGVSLPLI</sequence>
<comment type="caution">
    <text evidence="1">The sequence shown here is derived from an EMBL/GenBank/DDBJ whole genome shotgun (WGS) entry which is preliminary data.</text>
</comment>
<dbReference type="Proteomes" id="UP000235073">
    <property type="component" value="Unassembled WGS sequence"/>
</dbReference>
<protein>
    <submittedName>
        <fullName evidence="1">Uncharacterized protein</fullName>
    </submittedName>
</protein>
<dbReference type="EMBL" id="PKIB01000001">
    <property type="protein sequence ID" value="PLA54603.1"/>
    <property type="molecule type" value="Genomic_DNA"/>
</dbReference>
<evidence type="ECO:0000313" key="1">
    <source>
        <dbReference type="EMBL" id="PLA54603.1"/>
    </source>
</evidence>
<dbReference type="RefSeq" id="WP_101774150.1">
    <property type="nucleotide sequence ID" value="NZ_PKIB01000001.1"/>
</dbReference>
<organism evidence="1 2">
    <name type="scientific">Streptococcus macedonicus</name>
    <name type="common">Streptococcus gallolyticus macedonicus</name>
    <dbReference type="NCBI Taxonomy" id="59310"/>
    <lineage>
        <taxon>Bacteria</taxon>
        <taxon>Bacillati</taxon>
        <taxon>Bacillota</taxon>
        <taxon>Bacilli</taxon>
        <taxon>Lactobacillales</taxon>
        <taxon>Streptococcaceae</taxon>
        <taxon>Streptococcus</taxon>
    </lineage>
</organism>
<reference evidence="1 2" key="1">
    <citation type="submission" date="2017-12" db="EMBL/GenBank/DDBJ databases">
        <title>Phylogenetic diversity of female urinary microbiome.</title>
        <authorList>
            <person name="Thomas-White K."/>
            <person name="Wolfe A.J."/>
        </authorList>
    </citation>
    <scope>NUCLEOTIDE SEQUENCE [LARGE SCALE GENOMIC DNA]</scope>
    <source>
        <strain evidence="1 2">UMB0733</strain>
    </source>
</reference>
<dbReference type="InterPro" id="IPR053916">
    <property type="entry name" value="DUF6978"/>
</dbReference>
<name>A0A2I1YI74_STRMC</name>
<dbReference type="AlphaFoldDB" id="A0A2I1YI74"/>
<proteinExistence type="predicted"/>
<accession>A0A2I1YI74</accession>
<evidence type="ECO:0000313" key="2">
    <source>
        <dbReference type="Proteomes" id="UP000235073"/>
    </source>
</evidence>
<dbReference type="Pfam" id="PF22398">
    <property type="entry name" value="DUF6978"/>
    <property type="match status" value="1"/>
</dbReference>
<gene>
    <name evidence="1" type="ORF">CYK21_00330</name>
</gene>